<sequence length="958" mass="109322">MSIRLKVLVDFYLSSLGKLSVSDVKAIKDLIFSDIKNLLSEDNYNAGHNHGLMLDLSLLYCASSFKESGDFFDVKMVFDRASKTLSQMFNSSGFTKEHSIVYQPFNAALANELFDYAADFKQSELIEFIQKINNATDKLLAMAKLSDGHYLTVGDSFRKIDPSLIEKSIKNKTTKNKNSLNVDHDLLLDTKAGICLYSKKDNSCQIKLAFTSCWHSNAHKQNDELSFILEYNGICIFDDVGYTEFVTDKGREWHRSESVHSNFSVQAIEWSKRQKTDKNSLVTYAENNHNHLVVKGHHTRFASTPVERLLALDKERQTIYIKDSFFTLEKLGGVIETRFVLHPSISVNFNNNDIEFLSKGVCIARLTVQESKSKILEIKKERIDYVENNRSKVSSTDVIKILSECPESQSYDATYKIELISNNALTVRYDDEQSVGYNILNNNAWFTPRFGTVPFGPGVKIDWSLDPFSNRSWVWLFHQLAFIKDLLNYDKDDSSGKGLSFCLGVLKSWWENNKDVPFTSDVVWHDHGSALRLRRILDVFNQLSGARALTSDESGFFDCLIKKHADYLADEKFYSRGNNHGLDQTITLFLACVSFKEKNWAAEYLSLCTDRLRYEVERMFDGDGGHFENSCHYQGLGITQLLMVSNLLRKHRDVLSPESVVSQELIEKATKVLCFMVTPLGNFAPIGDTEASKPPIIFPDYSKPNNYSNYQFALSCGTEGKALKDNYMVLPESGWAFYRNTWKDKNDFYLLAKCGYKSDYHRQDDDTSFVLYYKGEEWITDGGLYNYQESDSDRKFIRSHHAHSMSAPVEKSPIRKNKLLKGESSLLGGINSDDFFYVKMKTNIFAGYKVARQLSVKNDLSLSIYDCVENEKNQGLTQYRTRFVVPVDKEILVHEDCIEIKKGSLSLRILILSDIAYDVGLSSISISRSFNELIDAQAVDINYFSSGLTVNYKCLWSL</sequence>
<comment type="caution">
    <text evidence="7">The sequence shown here is derived from an EMBL/GenBank/DDBJ whole genome shotgun (WGS) entry which is preliminary data.</text>
</comment>
<evidence type="ECO:0000256" key="2">
    <source>
        <dbReference type="ARBA" id="ARBA00022729"/>
    </source>
</evidence>
<dbReference type="AlphaFoldDB" id="A0A2P7RDS1"/>
<evidence type="ECO:0000256" key="3">
    <source>
        <dbReference type="ARBA" id="ARBA00022764"/>
    </source>
</evidence>
<feature type="domain" description="Heparinase II/III-like C-terminal" evidence="5">
    <location>
        <begin position="217"/>
        <end position="354"/>
    </location>
</feature>
<evidence type="ECO:0000256" key="4">
    <source>
        <dbReference type="ARBA" id="ARBA00023239"/>
    </source>
</evidence>
<keyword evidence="2" id="KW-0732">Signal</keyword>
<dbReference type="Proteomes" id="UP000242181">
    <property type="component" value="Unassembled WGS sequence"/>
</dbReference>
<comment type="subcellular location">
    <subcellularLocation>
        <location evidence="1">Periplasm</location>
    </subcellularLocation>
</comment>
<dbReference type="Pfam" id="PF07940">
    <property type="entry name" value="Hepar_II_III_C"/>
    <property type="match status" value="2"/>
</dbReference>
<name>A0A2P7RDS1_9GAMM</name>
<feature type="domain" description="Heparin-sulfate lyase N-terminal" evidence="6">
    <location>
        <begin position="427"/>
        <end position="682"/>
    </location>
</feature>
<evidence type="ECO:0000259" key="5">
    <source>
        <dbReference type="Pfam" id="PF07940"/>
    </source>
</evidence>
<proteinExistence type="predicted"/>
<keyword evidence="4" id="KW-0456">Lyase</keyword>
<keyword evidence="8" id="KW-1185">Reference proteome</keyword>
<accession>A0A2P7RDS1</accession>
<dbReference type="GO" id="GO:0016829">
    <property type="term" value="F:lyase activity"/>
    <property type="evidence" value="ECO:0007669"/>
    <property type="project" value="UniProtKB-KW"/>
</dbReference>
<dbReference type="EMBL" id="PXYH01000001">
    <property type="protein sequence ID" value="PSJ48361.1"/>
    <property type="molecule type" value="Genomic_DNA"/>
</dbReference>
<dbReference type="Gene3D" id="1.50.10.100">
    <property type="entry name" value="Chondroitin AC/alginate lyase"/>
    <property type="match status" value="2"/>
</dbReference>
<reference evidence="7 8" key="1">
    <citation type="submission" date="2018-03" db="EMBL/GenBank/DDBJ databases">
        <title>The draft genome of Zobellella taiwanensis JCM 13381.</title>
        <authorList>
            <person name="Liu L."/>
            <person name="Li L."/>
            <person name="Wang T."/>
            <person name="Zhang X."/>
            <person name="Liang L."/>
        </authorList>
    </citation>
    <scope>NUCLEOTIDE SEQUENCE [LARGE SCALE GENOMIC DNA]</scope>
    <source>
        <strain evidence="7 8">JCM 13381</strain>
    </source>
</reference>
<keyword evidence="3" id="KW-0574">Periplasm</keyword>
<gene>
    <name evidence="7" type="ORF">C7I36_00620</name>
</gene>
<dbReference type="InterPro" id="IPR031680">
    <property type="entry name" value="Hepar_II_III_N"/>
</dbReference>
<feature type="domain" description="Heparinase II/III-like C-terminal" evidence="5">
    <location>
        <begin position="730"/>
        <end position="804"/>
    </location>
</feature>
<organism evidence="7 8">
    <name type="scientific">Zobellella taiwanensis</name>
    <dbReference type="NCBI Taxonomy" id="347535"/>
    <lineage>
        <taxon>Bacteria</taxon>
        <taxon>Pseudomonadati</taxon>
        <taxon>Pseudomonadota</taxon>
        <taxon>Gammaproteobacteria</taxon>
        <taxon>Aeromonadales</taxon>
        <taxon>Aeromonadaceae</taxon>
        <taxon>Zobellella</taxon>
    </lineage>
</organism>
<dbReference type="Pfam" id="PF16889">
    <property type="entry name" value="Hepar_II_III_N"/>
    <property type="match status" value="1"/>
</dbReference>
<evidence type="ECO:0000313" key="7">
    <source>
        <dbReference type="EMBL" id="PSJ48361.1"/>
    </source>
</evidence>
<dbReference type="PANTHER" id="PTHR39210">
    <property type="entry name" value="HEPARIN-SULFATE LYASE"/>
    <property type="match status" value="1"/>
</dbReference>
<dbReference type="InterPro" id="IPR008929">
    <property type="entry name" value="Chondroitin_lyas"/>
</dbReference>
<dbReference type="InterPro" id="IPR012480">
    <property type="entry name" value="Hepar_II_III_C"/>
</dbReference>
<dbReference type="PANTHER" id="PTHR39210:SF1">
    <property type="entry name" value="HEPARIN-SULFATE LYASE"/>
    <property type="match status" value="1"/>
</dbReference>
<evidence type="ECO:0000256" key="1">
    <source>
        <dbReference type="ARBA" id="ARBA00004418"/>
    </source>
</evidence>
<evidence type="ECO:0000259" key="6">
    <source>
        <dbReference type="Pfam" id="PF16889"/>
    </source>
</evidence>
<evidence type="ECO:0000313" key="8">
    <source>
        <dbReference type="Proteomes" id="UP000242181"/>
    </source>
</evidence>
<dbReference type="Gene3D" id="2.70.98.70">
    <property type="match status" value="2"/>
</dbReference>
<dbReference type="SUPFAM" id="SSF48230">
    <property type="entry name" value="Chondroitin AC/alginate lyase"/>
    <property type="match status" value="1"/>
</dbReference>
<dbReference type="GO" id="GO:0042597">
    <property type="term" value="C:periplasmic space"/>
    <property type="evidence" value="ECO:0007669"/>
    <property type="project" value="UniProtKB-SubCell"/>
</dbReference>
<protein>
    <submittedName>
        <fullName evidence="7">Uncharacterized protein</fullName>
    </submittedName>
</protein>